<evidence type="ECO:0000256" key="5">
    <source>
        <dbReference type="ARBA" id="ARBA00022801"/>
    </source>
</evidence>
<evidence type="ECO:0000313" key="8">
    <source>
        <dbReference type="EMBL" id="KAK2080736.1"/>
    </source>
</evidence>
<comment type="caution">
    <text evidence="8">The sequence shown here is derived from an EMBL/GenBank/DDBJ whole genome shotgun (WGS) entry which is preliminary data.</text>
</comment>
<gene>
    <name evidence="8" type="primary">PPA1</name>
    <name evidence="8" type="ORF">QBZ16_000590</name>
</gene>
<dbReference type="InterPro" id="IPR008162">
    <property type="entry name" value="Pyrophosphatase"/>
</dbReference>
<accession>A0AAD9ILM5</accession>
<keyword evidence="4" id="KW-0479">Metal-binding</keyword>
<protein>
    <recommendedName>
        <fullName evidence="3">inorganic diphosphatase</fullName>
        <ecNumber evidence="3">3.6.1.1</ecNumber>
    </recommendedName>
</protein>
<keyword evidence="9" id="KW-1185">Reference proteome</keyword>
<evidence type="ECO:0000256" key="7">
    <source>
        <dbReference type="ARBA" id="ARBA00047820"/>
    </source>
</evidence>
<dbReference type="PROSITE" id="PS00387">
    <property type="entry name" value="PPASE"/>
    <property type="match status" value="1"/>
</dbReference>
<dbReference type="EC" id="3.6.1.1" evidence="3"/>
<evidence type="ECO:0000256" key="2">
    <source>
        <dbReference type="ARBA" id="ARBA00006220"/>
    </source>
</evidence>
<dbReference type="Proteomes" id="UP001255856">
    <property type="component" value="Unassembled WGS sequence"/>
</dbReference>
<evidence type="ECO:0000256" key="1">
    <source>
        <dbReference type="ARBA" id="ARBA00001946"/>
    </source>
</evidence>
<organism evidence="8 9">
    <name type="scientific">Prototheca wickerhamii</name>
    <dbReference type="NCBI Taxonomy" id="3111"/>
    <lineage>
        <taxon>Eukaryota</taxon>
        <taxon>Viridiplantae</taxon>
        <taxon>Chlorophyta</taxon>
        <taxon>core chlorophytes</taxon>
        <taxon>Trebouxiophyceae</taxon>
        <taxon>Chlorellales</taxon>
        <taxon>Chlorellaceae</taxon>
        <taxon>Prototheca</taxon>
    </lineage>
</organism>
<evidence type="ECO:0000313" key="9">
    <source>
        <dbReference type="Proteomes" id="UP001255856"/>
    </source>
</evidence>
<dbReference type="AlphaFoldDB" id="A0AAD9ILM5"/>
<proteinExistence type="inferred from homology"/>
<keyword evidence="5" id="KW-0378">Hydrolase</keyword>
<dbReference type="InterPro" id="IPR036649">
    <property type="entry name" value="Pyrophosphatase_sf"/>
</dbReference>
<name>A0AAD9ILM5_PROWI</name>
<dbReference type="Gene3D" id="3.90.80.10">
    <property type="entry name" value="Inorganic pyrophosphatase"/>
    <property type="match status" value="1"/>
</dbReference>
<dbReference type="SUPFAM" id="SSF50324">
    <property type="entry name" value="Inorganic pyrophosphatase"/>
    <property type="match status" value="1"/>
</dbReference>
<evidence type="ECO:0000256" key="3">
    <source>
        <dbReference type="ARBA" id="ARBA00012146"/>
    </source>
</evidence>
<evidence type="ECO:0000256" key="6">
    <source>
        <dbReference type="ARBA" id="ARBA00022842"/>
    </source>
</evidence>
<dbReference type="PANTHER" id="PTHR10286">
    <property type="entry name" value="INORGANIC PYROPHOSPHATASE"/>
    <property type="match status" value="1"/>
</dbReference>
<reference evidence="8" key="1">
    <citation type="submission" date="2021-01" db="EMBL/GenBank/DDBJ databases">
        <authorList>
            <person name="Eckstrom K.M.E."/>
        </authorList>
    </citation>
    <scope>NUCLEOTIDE SEQUENCE</scope>
    <source>
        <strain evidence="8">UVCC 0001</strain>
    </source>
</reference>
<dbReference type="EMBL" id="JASFZW010000001">
    <property type="protein sequence ID" value="KAK2080736.1"/>
    <property type="molecule type" value="Genomic_DNA"/>
</dbReference>
<comment type="catalytic activity">
    <reaction evidence="7">
        <text>diphosphate + H2O = 2 phosphate + H(+)</text>
        <dbReference type="Rhea" id="RHEA:24576"/>
        <dbReference type="ChEBI" id="CHEBI:15377"/>
        <dbReference type="ChEBI" id="CHEBI:15378"/>
        <dbReference type="ChEBI" id="CHEBI:33019"/>
        <dbReference type="ChEBI" id="CHEBI:43474"/>
        <dbReference type="EC" id="3.6.1.1"/>
    </reaction>
</comment>
<comment type="similarity">
    <text evidence="2">Belongs to the PPase family.</text>
</comment>
<dbReference type="GO" id="GO:0004427">
    <property type="term" value="F:inorganic diphosphate phosphatase activity"/>
    <property type="evidence" value="ECO:0007669"/>
    <property type="project" value="UniProtKB-EC"/>
</dbReference>
<dbReference type="GO" id="GO:0000287">
    <property type="term" value="F:magnesium ion binding"/>
    <property type="evidence" value="ECO:0007669"/>
    <property type="project" value="InterPro"/>
</dbReference>
<sequence>MATFIAAGASRSTLVFGCASAWGGRPQARARFSSCIRSALSTEQSGDPTTPDYRVKFSHKANPVSPWHNIPLHAGKGLYNFVAEIPKNSSAKFEVATVRIWRDEPRTPIKQDIKKGKLRFYPYNIDWNYGLLPQTWEDPAHTNADTNASGDNDPVDVVEIGSQTAETGGVYPVKVLGVYAMIDDGELDWKVIAIRADDPKADAVNDVEDVEREFPGQLQAIYEWFRDYKIPDGKPPNAFGFDNKAQNRAYALHVIEETHTFWLNLVSGKRENTEDLSLY</sequence>
<dbReference type="GO" id="GO:0005737">
    <property type="term" value="C:cytoplasm"/>
    <property type="evidence" value="ECO:0007669"/>
    <property type="project" value="InterPro"/>
</dbReference>
<dbReference type="CDD" id="cd00412">
    <property type="entry name" value="pyrophosphatase"/>
    <property type="match status" value="1"/>
</dbReference>
<evidence type="ECO:0000256" key="4">
    <source>
        <dbReference type="ARBA" id="ARBA00022723"/>
    </source>
</evidence>
<comment type="cofactor">
    <cofactor evidence="1">
        <name>Mg(2+)</name>
        <dbReference type="ChEBI" id="CHEBI:18420"/>
    </cofactor>
</comment>
<dbReference type="FunFam" id="3.90.80.10:FF:000007">
    <property type="entry name" value="Inorganic pyrophosphatase, mitochondrial"/>
    <property type="match status" value="1"/>
</dbReference>
<dbReference type="GO" id="GO:0006796">
    <property type="term" value="P:phosphate-containing compound metabolic process"/>
    <property type="evidence" value="ECO:0007669"/>
    <property type="project" value="InterPro"/>
</dbReference>
<keyword evidence="6" id="KW-0460">Magnesium</keyword>
<dbReference type="Pfam" id="PF00719">
    <property type="entry name" value="Pyrophosphatase"/>
    <property type="match status" value="1"/>
</dbReference>